<name>A0ABW8HI01_9ACTN</name>
<dbReference type="InterPro" id="IPR010327">
    <property type="entry name" value="FldB/FldC_alpha/beta"/>
</dbReference>
<dbReference type="Proteomes" id="UP001617907">
    <property type="component" value="Unassembled WGS sequence"/>
</dbReference>
<comment type="caution">
    <text evidence="1">The sequence shown here is derived from an EMBL/GenBank/DDBJ whole genome shotgun (WGS) entry which is preliminary data.</text>
</comment>
<protein>
    <submittedName>
        <fullName evidence="1">2-hydroxyacyl-CoA dehydratase family protein</fullName>
    </submittedName>
</protein>
<evidence type="ECO:0000313" key="2">
    <source>
        <dbReference type="Proteomes" id="UP001617907"/>
    </source>
</evidence>
<organism evidence="1 2">
    <name type="scientific">Streptomyces ardesiacus</name>
    <dbReference type="NCBI Taxonomy" id="285564"/>
    <lineage>
        <taxon>Bacteria</taxon>
        <taxon>Bacillati</taxon>
        <taxon>Actinomycetota</taxon>
        <taxon>Actinomycetes</taxon>
        <taxon>Kitasatosporales</taxon>
        <taxon>Streptomycetaceae</taxon>
        <taxon>Streptomyces</taxon>
    </lineage>
</organism>
<evidence type="ECO:0000313" key="1">
    <source>
        <dbReference type="EMBL" id="MFJ6040377.1"/>
    </source>
</evidence>
<dbReference type="RefSeq" id="WP_350891550.1">
    <property type="nucleotide sequence ID" value="NZ_JBEOTR010000019.1"/>
</dbReference>
<sequence>MAQTTGRVISETGFAEVMHLVDERQEWNRRTRDLIARARPCPLPVNDSVPSVMIPQWHRGTTWARDAARAFHDEVAERVSAGVSVCPRTGRAHARGSYFTTRALEAAGIPVLELHADNVDARSADGDALTRTVGDWLDRHVLAGG</sequence>
<reference evidence="1 2" key="1">
    <citation type="submission" date="2024-10" db="EMBL/GenBank/DDBJ databases">
        <title>The Natural Products Discovery Center: Release of the First 8490 Sequenced Strains for Exploring Actinobacteria Biosynthetic Diversity.</title>
        <authorList>
            <person name="Kalkreuter E."/>
            <person name="Kautsar S.A."/>
            <person name="Yang D."/>
            <person name="Bader C.D."/>
            <person name="Teijaro C.N."/>
            <person name="Fluegel L."/>
            <person name="Davis C.M."/>
            <person name="Simpson J.R."/>
            <person name="Lauterbach L."/>
            <person name="Steele A.D."/>
            <person name="Gui C."/>
            <person name="Meng S."/>
            <person name="Li G."/>
            <person name="Viehrig K."/>
            <person name="Ye F."/>
            <person name="Su P."/>
            <person name="Kiefer A.F."/>
            <person name="Nichols A."/>
            <person name="Cepeda A.J."/>
            <person name="Yan W."/>
            <person name="Fan B."/>
            <person name="Jiang Y."/>
            <person name="Adhikari A."/>
            <person name="Zheng C.-J."/>
            <person name="Schuster L."/>
            <person name="Cowan T.M."/>
            <person name="Smanski M.J."/>
            <person name="Chevrette M.G."/>
            <person name="De Carvalho L.P.S."/>
            <person name="Shen B."/>
        </authorList>
    </citation>
    <scope>NUCLEOTIDE SEQUENCE [LARGE SCALE GENOMIC DNA]</scope>
    <source>
        <strain evidence="1 2">NPDC093086</strain>
    </source>
</reference>
<accession>A0ABW8HI01</accession>
<keyword evidence="2" id="KW-1185">Reference proteome</keyword>
<dbReference type="Pfam" id="PF06050">
    <property type="entry name" value="HGD-D"/>
    <property type="match status" value="1"/>
</dbReference>
<gene>
    <name evidence="1" type="ORF">ACIQFM_29455</name>
</gene>
<proteinExistence type="predicted"/>
<dbReference type="EMBL" id="JBIVPC010000018">
    <property type="protein sequence ID" value="MFJ6040377.1"/>
    <property type="molecule type" value="Genomic_DNA"/>
</dbReference>